<accession>A0A074ZPC4</accession>
<evidence type="ECO:0000313" key="2">
    <source>
        <dbReference type="Proteomes" id="UP000054324"/>
    </source>
</evidence>
<name>A0A074ZPC4_OPIVI</name>
<dbReference type="RefSeq" id="XP_009167021.1">
    <property type="nucleotide sequence ID" value="XM_009168757.1"/>
</dbReference>
<dbReference type="Proteomes" id="UP000054324">
    <property type="component" value="Unassembled WGS sequence"/>
</dbReference>
<organism evidence="1 2">
    <name type="scientific">Opisthorchis viverrini</name>
    <name type="common">Southeast Asian liver fluke</name>
    <dbReference type="NCBI Taxonomy" id="6198"/>
    <lineage>
        <taxon>Eukaryota</taxon>
        <taxon>Metazoa</taxon>
        <taxon>Spiralia</taxon>
        <taxon>Lophotrochozoa</taxon>
        <taxon>Platyhelminthes</taxon>
        <taxon>Trematoda</taxon>
        <taxon>Digenea</taxon>
        <taxon>Opisthorchiida</taxon>
        <taxon>Opisthorchiata</taxon>
        <taxon>Opisthorchiidae</taxon>
        <taxon>Opisthorchis</taxon>
    </lineage>
</organism>
<gene>
    <name evidence="1" type="ORF">T265_04111</name>
</gene>
<keyword evidence="2" id="KW-1185">Reference proteome</keyword>
<dbReference type="EMBL" id="KL596682">
    <property type="protein sequence ID" value="KER29273.1"/>
    <property type="molecule type" value="Genomic_DNA"/>
</dbReference>
<dbReference type="CTD" id="20318297"/>
<dbReference type="KEGG" id="ovi:T265_04111"/>
<protein>
    <submittedName>
        <fullName evidence="1">Uncharacterized protein</fullName>
    </submittedName>
</protein>
<evidence type="ECO:0000313" key="1">
    <source>
        <dbReference type="EMBL" id="KER29273.1"/>
    </source>
</evidence>
<sequence length="116" mass="13309">MHLRVGPMVTLGMPHSLHMPPHDSDGTIFEISQYIFINEATHKCTEISSTAHNRFCPSWGSSDRRSRRVSFNYLNPNWTVFEKHTHLQINLVFTADSTEPLVYNILQLNVLGLSRT</sequence>
<proteinExistence type="predicted"/>
<dbReference type="OrthoDB" id="10500157at2759"/>
<dbReference type="GeneID" id="20318297"/>
<dbReference type="AlphaFoldDB" id="A0A074ZPC4"/>
<reference evidence="1 2" key="1">
    <citation type="submission" date="2013-11" db="EMBL/GenBank/DDBJ databases">
        <title>Opisthorchis viverrini - life in the bile duct.</title>
        <authorList>
            <person name="Young N.D."/>
            <person name="Nagarajan N."/>
            <person name="Lin S.J."/>
            <person name="Korhonen P.K."/>
            <person name="Jex A.R."/>
            <person name="Hall R.S."/>
            <person name="Safavi-Hemami H."/>
            <person name="Kaewkong W."/>
            <person name="Bertrand D."/>
            <person name="Gao S."/>
            <person name="Seet Q."/>
            <person name="Wongkham S."/>
            <person name="Teh B.T."/>
            <person name="Wongkham C."/>
            <person name="Intapan P.M."/>
            <person name="Maleewong W."/>
            <person name="Yang X."/>
            <person name="Hu M."/>
            <person name="Wang Z."/>
            <person name="Hofmann A."/>
            <person name="Sternberg P.W."/>
            <person name="Tan P."/>
            <person name="Wang J."/>
            <person name="Gasser R.B."/>
        </authorList>
    </citation>
    <scope>NUCLEOTIDE SEQUENCE [LARGE SCALE GENOMIC DNA]</scope>
</reference>